<keyword evidence="9" id="KW-0862">Zinc</keyword>
<dbReference type="Gene3D" id="3.40.50.300">
    <property type="entry name" value="P-loop containing nucleotide triphosphate hydrolases"/>
    <property type="match status" value="2"/>
</dbReference>
<evidence type="ECO:0000256" key="17">
    <source>
        <dbReference type="ARBA" id="ARBA00042156"/>
    </source>
</evidence>
<evidence type="ECO:0000256" key="6">
    <source>
        <dbReference type="ARBA" id="ARBA00022763"/>
    </source>
</evidence>
<dbReference type="PROSITE" id="PS00211">
    <property type="entry name" value="ABC_TRANSPORTER_1"/>
    <property type="match status" value="1"/>
</dbReference>
<dbReference type="InterPro" id="IPR041552">
    <property type="entry name" value="UvrA_DNA-bd"/>
</dbReference>
<keyword evidence="6" id="KW-0227">DNA damage</keyword>
<keyword evidence="14" id="KW-0742">SOS response</keyword>
<organism evidence="19 20">
    <name type="scientific">Candidatus Hepatoplasma crinochetorum</name>
    <dbReference type="NCBI Taxonomy" id="295596"/>
    <lineage>
        <taxon>Bacteria</taxon>
        <taxon>Bacillati</taxon>
        <taxon>Mycoplasmatota</taxon>
        <taxon>Mollicutes</taxon>
        <taxon>Candidatus Hepatoplasmataceae</taxon>
        <taxon>Candidatus Hepatoplasma</taxon>
    </lineage>
</organism>
<dbReference type="Pfam" id="PF17760">
    <property type="entry name" value="UvrA_inter"/>
    <property type="match status" value="1"/>
</dbReference>
<evidence type="ECO:0000256" key="2">
    <source>
        <dbReference type="ARBA" id="ARBA00022490"/>
    </source>
</evidence>
<evidence type="ECO:0000256" key="13">
    <source>
        <dbReference type="ARBA" id="ARBA00023204"/>
    </source>
</evidence>
<dbReference type="InterPro" id="IPR027417">
    <property type="entry name" value="P-loop_NTPase"/>
</dbReference>
<evidence type="ECO:0000256" key="15">
    <source>
        <dbReference type="ARBA" id="ARBA00038000"/>
    </source>
</evidence>
<dbReference type="Proteomes" id="UP000242141">
    <property type="component" value="Unassembled WGS sequence"/>
</dbReference>
<dbReference type="NCBIfam" id="NF001503">
    <property type="entry name" value="PRK00349.1"/>
    <property type="match status" value="1"/>
</dbReference>
<accession>A0A0G7ZLN4</accession>
<dbReference type="PANTHER" id="PTHR43152:SF3">
    <property type="entry name" value="UVRABC SYSTEM PROTEIN A"/>
    <property type="match status" value="1"/>
</dbReference>
<dbReference type="GO" id="GO:0003677">
    <property type="term" value="F:DNA binding"/>
    <property type="evidence" value="ECO:0007669"/>
    <property type="project" value="UniProtKB-KW"/>
</dbReference>
<protein>
    <recommendedName>
        <fullName evidence="16">UvrABC system protein A</fullName>
    </recommendedName>
    <alternativeName>
        <fullName evidence="17">Excinuclease ABC subunit A</fullName>
    </alternativeName>
</protein>
<dbReference type="NCBIfam" id="TIGR00630">
    <property type="entry name" value="uvra"/>
    <property type="match status" value="1"/>
</dbReference>
<name>A0A0G7ZLN4_9MOLU</name>
<dbReference type="GO" id="GO:0005737">
    <property type="term" value="C:cytoplasm"/>
    <property type="evidence" value="ECO:0007669"/>
    <property type="project" value="UniProtKB-SubCell"/>
</dbReference>
<keyword evidence="11" id="KW-0267">Excision nuclease</keyword>
<comment type="subcellular location">
    <subcellularLocation>
        <location evidence="1">Cytoplasm</location>
    </subcellularLocation>
</comment>
<evidence type="ECO:0000256" key="10">
    <source>
        <dbReference type="ARBA" id="ARBA00022840"/>
    </source>
</evidence>
<dbReference type="PANTHER" id="PTHR43152">
    <property type="entry name" value="UVRABC SYSTEM PROTEIN A"/>
    <property type="match status" value="1"/>
</dbReference>
<keyword evidence="12" id="KW-0238">DNA-binding</keyword>
<dbReference type="Gene3D" id="1.10.8.280">
    <property type="entry name" value="ABC transporter ATPase domain-like"/>
    <property type="match status" value="1"/>
</dbReference>
<dbReference type="InterPro" id="IPR003439">
    <property type="entry name" value="ABC_transporter-like_ATP-bd"/>
</dbReference>
<dbReference type="SMART" id="SM00382">
    <property type="entry name" value="AAA"/>
    <property type="match status" value="2"/>
</dbReference>
<dbReference type="EMBL" id="CWGI01000001">
    <property type="protein sequence ID" value="CRX37060.1"/>
    <property type="molecule type" value="Genomic_DNA"/>
</dbReference>
<evidence type="ECO:0000256" key="14">
    <source>
        <dbReference type="ARBA" id="ARBA00023236"/>
    </source>
</evidence>
<evidence type="ECO:0000259" key="18">
    <source>
        <dbReference type="PROSITE" id="PS50893"/>
    </source>
</evidence>
<gene>
    <name evidence="19" type="ORF">HEPPS_02650</name>
</gene>
<dbReference type="GO" id="GO:0004518">
    <property type="term" value="F:nuclease activity"/>
    <property type="evidence" value="ECO:0007669"/>
    <property type="project" value="UniProtKB-KW"/>
</dbReference>
<keyword evidence="7" id="KW-0228">DNA excision</keyword>
<keyword evidence="13" id="KW-0234">DNA repair</keyword>
<dbReference type="Gene3D" id="1.20.1580.10">
    <property type="entry name" value="ABC transporter ATPase like domain"/>
    <property type="match status" value="2"/>
</dbReference>
<evidence type="ECO:0000256" key="11">
    <source>
        <dbReference type="ARBA" id="ARBA00022881"/>
    </source>
</evidence>
<dbReference type="GO" id="GO:0008270">
    <property type="term" value="F:zinc ion binding"/>
    <property type="evidence" value="ECO:0007669"/>
    <property type="project" value="UniProtKB-KW"/>
</dbReference>
<dbReference type="InterPro" id="IPR004602">
    <property type="entry name" value="UvrA"/>
</dbReference>
<keyword evidence="20" id="KW-1185">Reference proteome</keyword>
<keyword evidence="5" id="KW-0547">Nucleotide-binding</keyword>
<dbReference type="SUPFAM" id="SSF52540">
    <property type="entry name" value="P-loop containing nucleoside triphosphate hydrolases"/>
    <property type="match status" value="2"/>
</dbReference>
<proteinExistence type="inferred from homology"/>
<dbReference type="InterPro" id="IPR013815">
    <property type="entry name" value="ATP_grasp_subdomain_1"/>
</dbReference>
<keyword evidence="3" id="KW-0479">Metal-binding</keyword>
<evidence type="ECO:0000313" key="19">
    <source>
        <dbReference type="EMBL" id="CRX37060.1"/>
    </source>
</evidence>
<keyword evidence="10" id="KW-0067">ATP-binding</keyword>
<dbReference type="GO" id="GO:0006289">
    <property type="term" value="P:nucleotide-excision repair"/>
    <property type="evidence" value="ECO:0007669"/>
    <property type="project" value="InterPro"/>
</dbReference>
<dbReference type="Gene3D" id="3.30.1490.20">
    <property type="entry name" value="ATP-grasp fold, A domain"/>
    <property type="match status" value="1"/>
</dbReference>
<comment type="similarity">
    <text evidence="15">Belongs to the ABC transporter superfamily. UvrA family.</text>
</comment>
<sequence>MINDKIIIKNAQENNLKNIDLELPKNKLIIITGVSGSGKSSLAFDVIYNEGRRRYVDSLSNYARQFLGGTAKPAVDSIEGLSPAIAIDQKTTSNNPRSTVGTITEIYDFYRLLFARIGIPYCPNHNIQISSQTITQIINQIYNWKENSKLQIFAPLVSEKKGTFKKEISELKKEGFLRIRVNDEILHLDQIKELSAHKKYTIDILIDRVILNIENRSRIYESLSLATKYADGLVSVENLTEKTEELYSLKLGCKHGDFSMPKIEPKLFSFNSPLGACSKCNGLGFIQQVTWEKMVDPEKTILEGGIKYFGDKLSGLTWEKFVTLFKEYDIPLNKKLKDFSEEEQKIILEGSDKPISYKITSKSHTIRKYDYIEGLATMIERLNLETTSDFARSYYKQFFATSICDKCKGSRLNEHTLAIKINHKNIYDVTTLSIEEANKWISGLHLSEQELKIVSLVISEIKSRFNFLINVGLSYLTLNRMANTLSGGESQRIRLASQLGSKLTGVIYVLDEPSIGLHQRDNERLINTLKEIRDLGNTVIVVEHDEEMMLESDYLIDIGPDAGIYGGKVVAFGKPIEVAKKDTHTGNFLSGKDQILIPNKRRKIKFQNYLEIYGAKANNLKNINVKIPLKQFVVISGVSGSGKSTLVNEIIYKRIHNLISHGNHFDVPGECSAIKGTENIDKIVRVSQDPIGKTPRSNPVTYTGVFTDIRELFANTNDAKIKGFNSGRFSFNVKGGRCEKCQGDGILKIPMHFLPDVYVKCDECNGKRYNEETLQIRFKEKNIADILDMSVEEANQFFKNQPKISRKLKYLKDVGLDYIKLGHSSTLLSGGEAQRVKLATHLQKKATGKTLYILDEPTTGLHHHDIKKLLDVLNQIVDQGDSILIIEHNLDVIKVADYIIDLGPEGGVKGGKIVAKGTPEEIIKSKESATGKYLKYILK</sequence>
<evidence type="ECO:0000256" key="5">
    <source>
        <dbReference type="ARBA" id="ARBA00022741"/>
    </source>
</evidence>
<feature type="domain" description="ABC transporter" evidence="18">
    <location>
        <begin position="604"/>
        <end position="935"/>
    </location>
</feature>
<keyword evidence="2" id="KW-0963">Cytoplasm</keyword>
<dbReference type="InterPro" id="IPR041102">
    <property type="entry name" value="UvrA_inter"/>
</dbReference>
<dbReference type="PROSITE" id="PS50893">
    <property type="entry name" value="ABC_TRANSPORTER_2"/>
    <property type="match status" value="1"/>
</dbReference>
<dbReference type="GO" id="GO:0016887">
    <property type="term" value="F:ATP hydrolysis activity"/>
    <property type="evidence" value="ECO:0007669"/>
    <property type="project" value="InterPro"/>
</dbReference>
<dbReference type="Pfam" id="PF17755">
    <property type="entry name" value="UvrA_DNA-bind"/>
    <property type="match status" value="1"/>
</dbReference>
<evidence type="ECO:0000256" key="16">
    <source>
        <dbReference type="ARBA" id="ARBA00039316"/>
    </source>
</evidence>
<dbReference type="AlphaFoldDB" id="A0A0G7ZLN4"/>
<dbReference type="GO" id="GO:0009380">
    <property type="term" value="C:excinuclease repair complex"/>
    <property type="evidence" value="ECO:0007669"/>
    <property type="project" value="InterPro"/>
</dbReference>
<dbReference type="CDD" id="cd03271">
    <property type="entry name" value="ABC_UvrA_II"/>
    <property type="match status" value="1"/>
</dbReference>
<dbReference type="InterPro" id="IPR003593">
    <property type="entry name" value="AAA+_ATPase"/>
</dbReference>
<evidence type="ECO:0000256" key="4">
    <source>
        <dbReference type="ARBA" id="ARBA00022737"/>
    </source>
</evidence>
<evidence type="ECO:0000256" key="3">
    <source>
        <dbReference type="ARBA" id="ARBA00022723"/>
    </source>
</evidence>
<evidence type="ECO:0000313" key="20">
    <source>
        <dbReference type="Proteomes" id="UP000242141"/>
    </source>
</evidence>
<evidence type="ECO:0000256" key="8">
    <source>
        <dbReference type="ARBA" id="ARBA00022771"/>
    </source>
</evidence>
<evidence type="ECO:0000256" key="1">
    <source>
        <dbReference type="ARBA" id="ARBA00004496"/>
    </source>
</evidence>
<reference evidence="20" key="1">
    <citation type="submission" date="2015-05" db="EMBL/GenBank/DDBJ databases">
        <authorList>
            <person name="Collingro A."/>
        </authorList>
    </citation>
    <scope>NUCLEOTIDE SEQUENCE [LARGE SCALE GENOMIC DNA]</scope>
    <source>
        <strain evidence="20">Ps</strain>
    </source>
</reference>
<keyword evidence="8" id="KW-0863">Zinc-finger</keyword>
<keyword evidence="4" id="KW-0677">Repeat</keyword>
<evidence type="ECO:0000256" key="9">
    <source>
        <dbReference type="ARBA" id="ARBA00022833"/>
    </source>
</evidence>
<dbReference type="GO" id="GO:0009432">
    <property type="term" value="P:SOS response"/>
    <property type="evidence" value="ECO:0007669"/>
    <property type="project" value="UniProtKB-KW"/>
</dbReference>
<evidence type="ECO:0000256" key="7">
    <source>
        <dbReference type="ARBA" id="ARBA00022769"/>
    </source>
</evidence>
<dbReference type="InterPro" id="IPR017871">
    <property type="entry name" value="ABC_transporter-like_CS"/>
</dbReference>
<dbReference type="GO" id="GO:0005524">
    <property type="term" value="F:ATP binding"/>
    <property type="evidence" value="ECO:0007669"/>
    <property type="project" value="UniProtKB-KW"/>
</dbReference>
<evidence type="ECO:0000256" key="12">
    <source>
        <dbReference type="ARBA" id="ARBA00023125"/>
    </source>
</evidence>